<organism evidence="2 3">
    <name type="scientific">Drosophila erecta</name>
    <name type="common">Fruit fly</name>
    <dbReference type="NCBI Taxonomy" id="7220"/>
    <lineage>
        <taxon>Eukaryota</taxon>
        <taxon>Metazoa</taxon>
        <taxon>Ecdysozoa</taxon>
        <taxon>Arthropoda</taxon>
        <taxon>Hexapoda</taxon>
        <taxon>Insecta</taxon>
        <taxon>Pterygota</taxon>
        <taxon>Neoptera</taxon>
        <taxon>Endopterygota</taxon>
        <taxon>Diptera</taxon>
        <taxon>Brachycera</taxon>
        <taxon>Muscomorpha</taxon>
        <taxon>Ephydroidea</taxon>
        <taxon>Drosophilidae</taxon>
        <taxon>Drosophila</taxon>
        <taxon>Sophophora</taxon>
    </lineage>
</organism>
<accession>B3N7W3</accession>
<keyword evidence="3" id="KW-1185">Reference proteome</keyword>
<dbReference type="InterPro" id="IPR049352">
    <property type="entry name" value="Rost"/>
</dbReference>
<dbReference type="eggNOG" id="ENOG502S8CX">
    <property type="taxonomic scope" value="Eukaryota"/>
</dbReference>
<feature type="transmembrane region" description="Helical" evidence="1">
    <location>
        <begin position="113"/>
        <end position="135"/>
    </location>
</feature>
<evidence type="ECO:0000313" key="2">
    <source>
        <dbReference type="EMBL" id="EDV58324.1"/>
    </source>
</evidence>
<dbReference type="HOGENOM" id="CLU_066320_1_0_1"/>
<protein>
    <submittedName>
        <fullName evidence="2">Uncharacterized protein</fullName>
    </submittedName>
</protein>
<feature type="transmembrane region" description="Helical" evidence="1">
    <location>
        <begin position="44"/>
        <end position="61"/>
    </location>
</feature>
<reference evidence="2 3" key="2">
    <citation type="journal article" date="2008" name="Bioinformatics">
        <title>Assembly reconciliation.</title>
        <authorList>
            <person name="Zimin A.V."/>
            <person name="Smith D.R."/>
            <person name="Sutton G."/>
            <person name="Yorke J.A."/>
        </authorList>
    </citation>
    <scope>NUCLEOTIDE SEQUENCE [LARGE SCALE GENOMIC DNA]</scope>
    <source>
        <strain evidence="2 3">TSC#14021-0224.01</strain>
    </source>
</reference>
<sequence>MSDPSTESCCLNLKAEFQTSKFSLYHEDPGVFCRSQWQKAERNLIWVLYRWALAAFFAAGVTGSMVQDFNGFQFIYLTDWGFTLCLFTCTYGAVIATIYYFNQSYFAPGHRALQMYWISHMELSMLITTVFWAALSSTMPEVAGELYNLWCHAFNSICMVFDCFVVAYPNRLMHFVYPLCVVLIFMVHSLIYYWAGGTDIDGNRFIYFALDWARPGLAIGFVCASLALICCFSLVAFGIYRLRISMYNCCSKKKEEVPTSKATPKESSPTV</sequence>
<reference evidence="2 3" key="1">
    <citation type="journal article" date="2007" name="Nature">
        <title>Evolution of genes and genomes on the Drosophila phylogeny.</title>
        <authorList>
            <consortium name="Drosophila 12 Genomes Consortium"/>
            <person name="Clark A.G."/>
            <person name="Eisen M.B."/>
            <person name="Smith D.R."/>
            <person name="Bergman C.M."/>
            <person name="Oliver B."/>
            <person name="Markow T.A."/>
            <person name="Kaufman T.C."/>
            <person name="Kellis M."/>
            <person name="Gelbart W."/>
            <person name="Iyer V.N."/>
            <person name="Pollard D.A."/>
            <person name="Sackton T.B."/>
            <person name="Larracuente A.M."/>
            <person name="Singh N.D."/>
            <person name="Abad J.P."/>
            <person name="Abt D.N."/>
            <person name="Adryan B."/>
            <person name="Aguade M."/>
            <person name="Akashi H."/>
            <person name="Anderson W.W."/>
            <person name="Aquadro C.F."/>
            <person name="Ardell D.H."/>
            <person name="Arguello R."/>
            <person name="Artieri C.G."/>
            <person name="Barbash D.A."/>
            <person name="Barker D."/>
            <person name="Barsanti P."/>
            <person name="Batterham P."/>
            <person name="Batzoglou S."/>
            <person name="Begun D."/>
            <person name="Bhutkar A."/>
            <person name="Blanco E."/>
            <person name="Bosak S.A."/>
            <person name="Bradley R.K."/>
            <person name="Brand A.D."/>
            <person name="Brent M.R."/>
            <person name="Brooks A.N."/>
            <person name="Brown R.H."/>
            <person name="Butlin R.K."/>
            <person name="Caggese C."/>
            <person name="Calvi B.R."/>
            <person name="Bernardo de Carvalho A."/>
            <person name="Caspi A."/>
            <person name="Castrezana S."/>
            <person name="Celniker S.E."/>
            <person name="Chang J.L."/>
            <person name="Chapple C."/>
            <person name="Chatterji S."/>
            <person name="Chinwalla A."/>
            <person name="Civetta A."/>
            <person name="Clifton S.W."/>
            <person name="Comeron J.M."/>
            <person name="Costello J.C."/>
            <person name="Coyne J.A."/>
            <person name="Daub J."/>
            <person name="David R.G."/>
            <person name="Delcher A.L."/>
            <person name="Delehaunty K."/>
            <person name="Do C.B."/>
            <person name="Ebling H."/>
            <person name="Edwards K."/>
            <person name="Eickbush T."/>
            <person name="Evans J.D."/>
            <person name="Filipski A."/>
            <person name="Findeiss S."/>
            <person name="Freyhult E."/>
            <person name="Fulton L."/>
            <person name="Fulton R."/>
            <person name="Garcia A.C."/>
            <person name="Gardiner A."/>
            <person name="Garfield D.A."/>
            <person name="Garvin B.E."/>
            <person name="Gibson G."/>
            <person name="Gilbert D."/>
            <person name="Gnerre S."/>
            <person name="Godfrey J."/>
            <person name="Good R."/>
            <person name="Gotea V."/>
            <person name="Gravely B."/>
            <person name="Greenberg A.J."/>
            <person name="Griffiths-Jones S."/>
            <person name="Gross S."/>
            <person name="Guigo R."/>
            <person name="Gustafson E.A."/>
            <person name="Haerty W."/>
            <person name="Hahn M.W."/>
            <person name="Halligan D.L."/>
            <person name="Halpern A.L."/>
            <person name="Halter G.M."/>
            <person name="Han M.V."/>
            <person name="Heger A."/>
            <person name="Hillier L."/>
            <person name="Hinrichs A.S."/>
            <person name="Holmes I."/>
            <person name="Hoskins R.A."/>
            <person name="Hubisz M.J."/>
            <person name="Hultmark D."/>
            <person name="Huntley M.A."/>
            <person name="Jaffe D.B."/>
            <person name="Jagadeeshan S."/>
            <person name="Jeck W.R."/>
            <person name="Johnson J."/>
            <person name="Jones C.D."/>
            <person name="Jordan W.C."/>
            <person name="Karpen G.H."/>
            <person name="Kataoka E."/>
            <person name="Keightley P.D."/>
            <person name="Kheradpour P."/>
            <person name="Kirkness E.F."/>
            <person name="Koerich L.B."/>
            <person name="Kristiansen K."/>
            <person name="Kudrna D."/>
            <person name="Kulathinal R.J."/>
            <person name="Kumar S."/>
            <person name="Kwok R."/>
            <person name="Lander E."/>
            <person name="Langley C.H."/>
            <person name="Lapoint R."/>
            <person name="Lazzaro B.P."/>
            <person name="Lee S.J."/>
            <person name="Levesque L."/>
            <person name="Li R."/>
            <person name="Lin C.F."/>
            <person name="Lin M.F."/>
            <person name="Lindblad-Toh K."/>
            <person name="Llopart A."/>
            <person name="Long M."/>
            <person name="Low L."/>
            <person name="Lozovsky E."/>
            <person name="Lu J."/>
            <person name="Luo M."/>
            <person name="Machado C.A."/>
            <person name="Makalowski W."/>
            <person name="Marzo M."/>
            <person name="Matsuda M."/>
            <person name="Matzkin L."/>
            <person name="McAllister B."/>
            <person name="McBride C.S."/>
            <person name="McKernan B."/>
            <person name="McKernan K."/>
            <person name="Mendez-Lago M."/>
            <person name="Minx P."/>
            <person name="Mollenhauer M.U."/>
            <person name="Montooth K."/>
            <person name="Mount S.M."/>
            <person name="Mu X."/>
            <person name="Myers E."/>
            <person name="Negre B."/>
            <person name="Newfeld S."/>
            <person name="Nielsen R."/>
            <person name="Noor M.A."/>
            <person name="O'Grady P."/>
            <person name="Pachter L."/>
            <person name="Papaceit M."/>
            <person name="Parisi M.J."/>
            <person name="Parisi M."/>
            <person name="Parts L."/>
            <person name="Pedersen J.S."/>
            <person name="Pesole G."/>
            <person name="Phillippy A.M."/>
            <person name="Ponting C.P."/>
            <person name="Pop M."/>
            <person name="Porcelli D."/>
            <person name="Powell J.R."/>
            <person name="Prohaska S."/>
            <person name="Pruitt K."/>
            <person name="Puig M."/>
            <person name="Quesneville H."/>
            <person name="Ram K.R."/>
            <person name="Rand D."/>
            <person name="Rasmussen M.D."/>
            <person name="Reed L.K."/>
            <person name="Reenan R."/>
            <person name="Reily A."/>
            <person name="Remington K.A."/>
            <person name="Rieger T.T."/>
            <person name="Ritchie M.G."/>
            <person name="Robin C."/>
            <person name="Rogers Y.H."/>
            <person name="Rohde C."/>
            <person name="Rozas J."/>
            <person name="Rubenfield M.J."/>
            <person name="Ruiz A."/>
            <person name="Russo S."/>
            <person name="Salzberg S.L."/>
            <person name="Sanchez-Gracia A."/>
            <person name="Saranga D.J."/>
            <person name="Sato H."/>
            <person name="Schaeffer S.W."/>
            <person name="Schatz M.C."/>
            <person name="Schlenke T."/>
            <person name="Schwartz R."/>
            <person name="Segarra C."/>
            <person name="Singh R.S."/>
            <person name="Sirot L."/>
            <person name="Sirota M."/>
            <person name="Sisneros N.B."/>
            <person name="Smith C.D."/>
            <person name="Smith T.F."/>
            <person name="Spieth J."/>
            <person name="Stage D.E."/>
            <person name="Stark A."/>
            <person name="Stephan W."/>
            <person name="Strausberg R.L."/>
            <person name="Strempel S."/>
            <person name="Sturgill D."/>
            <person name="Sutton G."/>
            <person name="Sutton G.G."/>
            <person name="Tao W."/>
            <person name="Teichmann S."/>
            <person name="Tobari Y.N."/>
            <person name="Tomimura Y."/>
            <person name="Tsolas J.M."/>
            <person name="Valente V.L."/>
            <person name="Venter E."/>
            <person name="Venter J.C."/>
            <person name="Vicario S."/>
            <person name="Vieira F.G."/>
            <person name="Vilella A.J."/>
            <person name="Villasante A."/>
            <person name="Walenz B."/>
            <person name="Wang J."/>
            <person name="Wasserman M."/>
            <person name="Watts T."/>
            <person name="Wilson D."/>
            <person name="Wilson R.K."/>
            <person name="Wing R.A."/>
            <person name="Wolfner M.F."/>
            <person name="Wong A."/>
            <person name="Wong G.K."/>
            <person name="Wu C.I."/>
            <person name="Wu G."/>
            <person name="Yamamoto D."/>
            <person name="Yang H.P."/>
            <person name="Yang S.P."/>
            <person name="Yorke J.A."/>
            <person name="Yoshida K."/>
            <person name="Zdobnov E."/>
            <person name="Zhang P."/>
            <person name="Zhang Y."/>
            <person name="Zimin A.V."/>
            <person name="Baldwin J."/>
            <person name="Abdouelleil A."/>
            <person name="Abdulkadir J."/>
            <person name="Abebe A."/>
            <person name="Abera B."/>
            <person name="Abreu J."/>
            <person name="Acer S.C."/>
            <person name="Aftuck L."/>
            <person name="Alexander A."/>
            <person name="An P."/>
            <person name="Anderson E."/>
            <person name="Anderson S."/>
            <person name="Arachi H."/>
            <person name="Azer M."/>
            <person name="Bachantsang P."/>
            <person name="Barry A."/>
            <person name="Bayul T."/>
            <person name="Berlin A."/>
            <person name="Bessette D."/>
            <person name="Bloom T."/>
            <person name="Blye J."/>
            <person name="Boguslavskiy L."/>
            <person name="Bonnet C."/>
            <person name="Boukhgalter B."/>
            <person name="Bourzgui I."/>
            <person name="Brown A."/>
            <person name="Cahill P."/>
            <person name="Channer S."/>
            <person name="Cheshatsang Y."/>
            <person name="Chuda L."/>
            <person name="Citroen M."/>
            <person name="Collymore A."/>
            <person name="Cooke P."/>
            <person name="Costello M."/>
            <person name="D'Aco K."/>
            <person name="Daza R."/>
            <person name="De Haan G."/>
            <person name="DeGray S."/>
            <person name="DeMaso C."/>
            <person name="Dhargay N."/>
            <person name="Dooley K."/>
            <person name="Dooley E."/>
            <person name="Doricent M."/>
            <person name="Dorje P."/>
            <person name="Dorjee K."/>
            <person name="Dupes A."/>
            <person name="Elong R."/>
            <person name="Falk J."/>
            <person name="Farina A."/>
            <person name="Faro S."/>
            <person name="Ferguson D."/>
            <person name="Fisher S."/>
            <person name="Foley C.D."/>
            <person name="Franke A."/>
            <person name="Friedrich D."/>
            <person name="Gadbois L."/>
            <person name="Gearin G."/>
            <person name="Gearin C.R."/>
            <person name="Giannoukos G."/>
            <person name="Goode T."/>
            <person name="Graham J."/>
            <person name="Grandbois E."/>
            <person name="Grewal S."/>
            <person name="Gyaltsen K."/>
            <person name="Hafez N."/>
            <person name="Hagos B."/>
            <person name="Hall J."/>
            <person name="Henson C."/>
            <person name="Hollinger A."/>
            <person name="Honan T."/>
            <person name="Huard M.D."/>
            <person name="Hughes L."/>
            <person name="Hurhula B."/>
            <person name="Husby M.E."/>
            <person name="Kamat A."/>
            <person name="Kanga B."/>
            <person name="Kashin S."/>
            <person name="Khazanovich D."/>
            <person name="Kisner P."/>
            <person name="Lance K."/>
            <person name="Lara M."/>
            <person name="Lee W."/>
            <person name="Lennon N."/>
            <person name="Letendre F."/>
            <person name="LeVine R."/>
            <person name="Lipovsky A."/>
            <person name="Liu X."/>
            <person name="Liu J."/>
            <person name="Liu S."/>
            <person name="Lokyitsang T."/>
            <person name="Lokyitsang Y."/>
            <person name="Lubonja R."/>
            <person name="Lui A."/>
            <person name="MacDonald P."/>
            <person name="Magnisalis V."/>
            <person name="Maru K."/>
            <person name="Matthews C."/>
            <person name="McCusker W."/>
            <person name="McDonough S."/>
            <person name="Mehta T."/>
            <person name="Meldrim J."/>
            <person name="Meneus L."/>
            <person name="Mihai O."/>
            <person name="Mihalev A."/>
            <person name="Mihova T."/>
            <person name="Mittelman R."/>
            <person name="Mlenga V."/>
            <person name="Montmayeur A."/>
            <person name="Mulrain L."/>
            <person name="Navidi A."/>
            <person name="Naylor J."/>
            <person name="Negash T."/>
            <person name="Nguyen T."/>
            <person name="Nguyen N."/>
            <person name="Nicol R."/>
            <person name="Norbu C."/>
            <person name="Norbu N."/>
            <person name="Novod N."/>
            <person name="O'Neill B."/>
            <person name="Osman S."/>
            <person name="Markiewicz E."/>
            <person name="Oyono O.L."/>
            <person name="Patti C."/>
            <person name="Phunkhang P."/>
            <person name="Pierre F."/>
            <person name="Priest M."/>
            <person name="Raghuraman S."/>
            <person name="Rege F."/>
            <person name="Reyes R."/>
            <person name="Rise C."/>
            <person name="Rogov P."/>
            <person name="Ross K."/>
            <person name="Ryan E."/>
            <person name="Settipalli S."/>
            <person name="Shea T."/>
            <person name="Sherpa N."/>
            <person name="Shi L."/>
            <person name="Shih D."/>
            <person name="Sparrow T."/>
            <person name="Spaulding J."/>
            <person name="Stalker J."/>
            <person name="Stange-Thomann N."/>
            <person name="Stavropoulos S."/>
            <person name="Stone C."/>
            <person name="Strader C."/>
            <person name="Tesfaye S."/>
            <person name="Thomson T."/>
            <person name="Thoulutsang Y."/>
            <person name="Thoulutsang D."/>
            <person name="Topham K."/>
            <person name="Topping I."/>
            <person name="Tsamla T."/>
            <person name="Vassiliev H."/>
            <person name="Vo A."/>
            <person name="Wangchuk T."/>
            <person name="Wangdi T."/>
            <person name="Weiand M."/>
            <person name="Wilkinson J."/>
            <person name="Wilson A."/>
            <person name="Yadav S."/>
            <person name="Young G."/>
            <person name="Yu Q."/>
            <person name="Zembek L."/>
            <person name="Zhong D."/>
            <person name="Zimmer A."/>
            <person name="Zwirko Z."/>
            <person name="Jaffe D.B."/>
            <person name="Alvarez P."/>
            <person name="Brockman W."/>
            <person name="Butler J."/>
            <person name="Chin C."/>
            <person name="Gnerre S."/>
            <person name="Grabherr M."/>
            <person name="Kleber M."/>
            <person name="Mauceli E."/>
            <person name="MacCallum I."/>
        </authorList>
    </citation>
    <scope>NUCLEOTIDE SEQUENCE [LARGE SCALE GENOMIC DNA]</scope>
    <source>
        <strain evidence="2 3">TSC#14021-0224.01</strain>
    </source>
</reference>
<feature type="transmembrane region" description="Helical" evidence="1">
    <location>
        <begin position="215"/>
        <end position="237"/>
    </location>
</feature>
<feature type="transmembrane region" description="Helical" evidence="1">
    <location>
        <begin position="81"/>
        <end position="101"/>
    </location>
</feature>
<dbReference type="OrthoDB" id="419711at2759"/>
<dbReference type="PANTHER" id="PTHR12242">
    <property type="entry name" value="OS02G0130600 PROTEIN-RELATED"/>
    <property type="match status" value="1"/>
</dbReference>
<dbReference type="PANTHER" id="PTHR12242:SF46">
    <property type="entry name" value="IP08657P-RELATED"/>
    <property type="match status" value="1"/>
</dbReference>
<feature type="transmembrane region" description="Helical" evidence="1">
    <location>
        <begin position="147"/>
        <end position="168"/>
    </location>
</feature>
<keyword evidence="1" id="KW-0812">Transmembrane</keyword>
<name>B3N7W3_DROER</name>
<evidence type="ECO:0000256" key="1">
    <source>
        <dbReference type="SAM" id="Phobius"/>
    </source>
</evidence>
<dbReference type="AlphaFoldDB" id="B3N7W3"/>
<dbReference type="OMA" id="SYFAPGH"/>
<gene>
    <name evidence="2" type="primary">Dere\GG25323</name>
    <name evidence="2" type="synonym">dere_GLEANR_9967</name>
    <name evidence="2" type="synonym">GG25323</name>
    <name evidence="2" type="ORF">Dere_GG25323</name>
</gene>
<dbReference type="Pfam" id="PF21534">
    <property type="entry name" value="Rost"/>
    <property type="match status" value="1"/>
</dbReference>
<dbReference type="Proteomes" id="UP000008711">
    <property type="component" value="Unassembled WGS sequence"/>
</dbReference>
<keyword evidence="1" id="KW-0472">Membrane</keyword>
<dbReference type="GO" id="GO:0016020">
    <property type="term" value="C:membrane"/>
    <property type="evidence" value="ECO:0007669"/>
    <property type="project" value="TreeGrafter"/>
</dbReference>
<proteinExistence type="predicted"/>
<dbReference type="KEGG" id="der:6541355"/>
<keyword evidence="1" id="KW-1133">Transmembrane helix</keyword>
<dbReference type="PhylomeDB" id="B3N7W3"/>
<feature type="transmembrane region" description="Helical" evidence="1">
    <location>
        <begin position="175"/>
        <end position="195"/>
    </location>
</feature>
<evidence type="ECO:0000313" key="3">
    <source>
        <dbReference type="Proteomes" id="UP000008711"/>
    </source>
</evidence>
<dbReference type="EMBL" id="CH954177">
    <property type="protein sequence ID" value="EDV58324.1"/>
    <property type="molecule type" value="Genomic_DNA"/>
</dbReference>